<evidence type="ECO:0000313" key="2">
    <source>
        <dbReference type="Proteomes" id="UP000284189"/>
    </source>
</evidence>
<comment type="caution">
    <text evidence="1">The sequence shown here is derived from an EMBL/GenBank/DDBJ whole genome shotgun (WGS) entry which is preliminary data.</text>
</comment>
<gene>
    <name evidence="1" type="ORF">D2U88_02855</name>
</gene>
<dbReference type="Proteomes" id="UP000284189">
    <property type="component" value="Unassembled WGS sequence"/>
</dbReference>
<sequence length="68" mass="7768">MAYVRTLMSLWELRLYADFLDSGIQTNTLIKRTQHNEEITKMLLQDVMVPATIYLFSALFSTQNAGGP</sequence>
<protein>
    <submittedName>
        <fullName evidence="1">Uncharacterized protein</fullName>
    </submittedName>
</protein>
<evidence type="ECO:0000313" key="1">
    <source>
        <dbReference type="EMBL" id="RIV73101.1"/>
    </source>
</evidence>
<organism evidence="1 2">
    <name type="scientific">Flagellimonas aequoris</name>
    <dbReference type="NCBI Taxonomy" id="2306997"/>
    <lineage>
        <taxon>Bacteria</taxon>
        <taxon>Pseudomonadati</taxon>
        <taxon>Bacteroidota</taxon>
        <taxon>Flavobacteriia</taxon>
        <taxon>Flavobacteriales</taxon>
        <taxon>Flavobacteriaceae</taxon>
        <taxon>Flagellimonas</taxon>
    </lineage>
</organism>
<reference evidence="1 2" key="1">
    <citation type="submission" date="2018-08" db="EMBL/GenBank/DDBJ databases">
        <title>Proposal of Muricauda 72 sp.nov. and Muricauda NH166 sp.nov., isolated from seawater.</title>
        <authorList>
            <person name="Cheng H."/>
            <person name="Wu Y.-H."/>
            <person name="Guo L.-L."/>
            <person name="Xu X.-W."/>
        </authorList>
    </citation>
    <scope>NUCLEOTIDE SEQUENCE [LARGE SCALE GENOMIC DNA]</scope>
    <source>
        <strain evidence="1 2">NH166</strain>
    </source>
</reference>
<accession>A0A418NBG9</accession>
<dbReference type="AlphaFoldDB" id="A0A418NBG9"/>
<dbReference type="EMBL" id="QXFJ01000009">
    <property type="protein sequence ID" value="RIV73101.1"/>
    <property type="molecule type" value="Genomic_DNA"/>
</dbReference>
<proteinExistence type="predicted"/>
<name>A0A418NBG9_9FLAO</name>